<dbReference type="EMBL" id="RDQH01000330">
    <property type="protein sequence ID" value="RXI01605.1"/>
    <property type="molecule type" value="Genomic_DNA"/>
</dbReference>
<protein>
    <submittedName>
        <fullName evidence="1">Uncharacterized protein</fullName>
    </submittedName>
</protein>
<gene>
    <name evidence="1" type="ORF">DVH24_014954</name>
</gene>
<dbReference type="Proteomes" id="UP000290289">
    <property type="component" value="Chromosome 4"/>
</dbReference>
<comment type="caution">
    <text evidence="1">The sequence shown here is derived from an EMBL/GenBank/DDBJ whole genome shotgun (WGS) entry which is preliminary data.</text>
</comment>
<name>A0A498K6T9_MALDO</name>
<dbReference type="AlphaFoldDB" id="A0A498K6T9"/>
<evidence type="ECO:0000313" key="2">
    <source>
        <dbReference type="Proteomes" id="UP000290289"/>
    </source>
</evidence>
<evidence type="ECO:0000313" key="1">
    <source>
        <dbReference type="EMBL" id="RXI01605.1"/>
    </source>
</evidence>
<keyword evidence="2" id="KW-1185">Reference proteome</keyword>
<proteinExistence type="predicted"/>
<sequence>MQAFSEPPVEKPRKLRRKPTQIRQDLGLCAETQKSSAAKIRYLAAPVKISTWVLDLFIVLWIRSVINRKSSGCILSSGNWVSTKLDLSGTVLIFKVSKH</sequence>
<organism evidence="1 2">
    <name type="scientific">Malus domestica</name>
    <name type="common">Apple</name>
    <name type="synonym">Pyrus malus</name>
    <dbReference type="NCBI Taxonomy" id="3750"/>
    <lineage>
        <taxon>Eukaryota</taxon>
        <taxon>Viridiplantae</taxon>
        <taxon>Streptophyta</taxon>
        <taxon>Embryophyta</taxon>
        <taxon>Tracheophyta</taxon>
        <taxon>Spermatophyta</taxon>
        <taxon>Magnoliopsida</taxon>
        <taxon>eudicotyledons</taxon>
        <taxon>Gunneridae</taxon>
        <taxon>Pentapetalae</taxon>
        <taxon>rosids</taxon>
        <taxon>fabids</taxon>
        <taxon>Rosales</taxon>
        <taxon>Rosaceae</taxon>
        <taxon>Amygdaloideae</taxon>
        <taxon>Maleae</taxon>
        <taxon>Malus</taxon>
    </lineage>
</organism>
<accession>A0A498K6T9</accession>
<reference evidence="1 2" key="1">
    <citation type="submission" date="2018-10" db="EMBL/GenBank/DDBJ databases">
        <title>A high-quality apple genome assembly.</title>
        <authorList>
            <person name="Hu J."/>
        </authorList>
    </citation>
    <scope>NUCLEOTIDE SEQUENCE [LARGE SCALE GENOMIC DNA]</scope>
    <source>
        <strain evidence="2">cv. HFTH1</strain>
        <tissue evidence="1">Young leaf</tissue>
    </source>
</reference>